<feature type="transmembrane region" description="Helical" evidence="1">
    <location>
        <begin position="170"/>
        <end position="196"/>
    </location>
</feature>
<proteinExistence type="predicted"/>
<feature type="transmembrane region" description="Helical" evidence="1">
    <location>
        <begin position="104"/>
        <end position="123"/>
    </location>
</feature>
<protein>
    <submittedName>
        <fullName evidence="2">EpsG family protein</fullName>
    </submittedName>
</protein>
<dbReference type="EMBL" id="QXEN01000019">
    <property type="protein sequence ID" value="RRF86704.1"/>
    <property type="molecule type" value="Genomic_DNA"/>
</dbReference>
<comment type="caution">
    <text evidence="2">The sequence shown here is derived from an EMBL/GenBank/DDBJ whole genome shotgun (WGS) entry which is preliminary data.</text>
</comment>
<evidence type="ECO:0000313" key="3">
    <source>
        <dbReference type="Proteomes" id="UP000283868"/>
    </source>
</evidence>
<keyword evidence="1" id="KW-0472">Membrane</keyword>
<evidence type="ECO:0000256" key="1">
    <source>
        <dbReference type="SAM" id="Phobius"/>
    </source>
</evidence>
<keyword evidence="3" id="KW-1185">Reference proteome</keyword>
<sequence length="386" mass="45860">MLIYILLFITVALPAFLISPQNQEKRKNIITFYAVVVCATLTCGLRDMLGGYDSYIYGDIFDSTAEQLRNGLDYSLTTAWIENKNEEGYGLYNILIGYITRNRYIYFLITAIIYYIALTRHIIKYCRFPYLCFFFFFCLYYFFTFTYLRQILATIIVWFSIPYAIRRKPIHFFIIVTLAATFHNSAVLFSFFYFISNKQFSQTQLYKIYALSLLIGFTSIGTFLMNIIGVAINEQKAELSANAAEQQGVRIDYIIEAVFFIYLIHRSYYRLPNDKVSLAMKNIFLSFIFVLLFFVRFSDGGRLSWYFVIGPAWACSELWQIYRHAIKFRMLIFGILSILYFRIINAWGVLLTPYQTFFHNENRKGDYIWEKYEYDHRYDDNKLYKL</sequence>
<reference evidence="2 3" key="1">
    <citation type="submission" date="2018-08" db="EMBL/GenBank/DDBJ databases">
        <title>Comparative analysis of Prevotella intermedia strains.</title>
        <authorList>
            <person name="Moon J.-H."/>
            <person name="Lee J.-H."/>
        </authorList>
    </citation>
    <scope>NUCLEOTIDE SEQUENCE [LARGE SCALE GENOMIC DNA]</scope>
    <source>
        <strain evidence="2 3">ATCC 15033</strain>
    </source>
</reference>
<dbReference type="RefSeq" id="WP_124140241.1">
    <property type="nucleotide sequence ID" value="NZ_QXEM01000019.1"/>
</dbReference>
<feature type="transmembrane region" description="Helical" evidence="1">
    <location>
        <begin position="130"/>
        <end position="158"/>
    </location>
</feature>
<organism evidence="2 3">
    <name type="scientific">Prevotella intermedia</name>
    <dbReference type="NCBI Taxonomy" id="28131"/>
    <lineage>
        <taxon>Bacteria</taxon>
        <taxon>Pseudomonadati</taxon>
        <taxon>Bacteroidota</taxon>
        <taxon>Bacteroidia</taxon>
        <taxon>Bacteroidales</taxon>
        <taxon>Prevotellaceae</taxon>
        <taxon>Prevotella</taxon>
    </lineage>
</organism>
<gene>
    <name evidence="2" type="ORF">D2S45_09995</name>
</gene>
<keyword evidence="1" id="KW-0812">Transmembrane</keyword>
<name>A0A3R7W050_PREIN</name>
<feature type="transmembrane region" description="Helical" evidence="1">
    <location>
        <begin position="208"/>
        <end position="228"/>
    </location>
</feature>
<dbReference type="Proteomes" id="UP000283868">
    <property type="component" value="Unassembled WGS sequence"/>
</dbReference>
<keyword evidence="1" id="KW-1133">Transmembrane helix</keyword>
<dbReference type="Pfam" id="PF14897">
    <property type="entry name" value="EpsG"/>
    <property type="match status" value="1"/>
</dbReference>
<feature type="transmembrane region" description="Helical" evidence="1">
    <location>
        <begin position="276"/>
        <end position="297"/>
    </location>
</feature>
<accession>A0A3R7W050</accession>
<dbReference type="AlphaFoldDB" id="A0A3R7W050"/>
<dbReference type="InterPro" id="IPR049458">
    <property type="entry name" value="EpsG-like"/>
</dbReference>
<evidence type="ECO:0000313" key="2">
    <source>
        <dbReference type="EMBL" id="RRF86704.1"/>
    </source>
</evidence>
<feature type="transmembrane region" description="Helical" evidence="1">
    <location>
        <begin position="331"/>
        <end position="350"/>
    </location>
</feature>